<evidence type="ECO:0000259" key="9">
    <source>
        <dbReference type="Pfam" id="PF12359"/>
    </source>
</evidence>
<proteinExistence type="predicted"/>
<evidence type="ECO:0000256" key="4">
    <source>
        <dbReference type="ARBA" id="ARBA00022786"/>
    </source>
</evidence>
<dbReference type="InterPro" id="IPR046541">
    <property type="entry name" value="DUF6606"/>
</dbReference>
<evidence type="ECO:0000256" key="7">
    <source>
        <dbReference type="SAM" id="MobiDB-lite"/>
    </source>
</evidence>
<evidence type="ECO:0000256" key="6">
    <source>
        <dbReference type="ARBA" id="ARBA00022807"/>
    </source>
</evidence>
<dbReference type="PANTHER" id="PTHR13367:SF33">
    <property type="entry name" value="P-LOOP CONTAINING NUCLEOSIDE TRIPHOSPHATE HYDROLASE PROTEIN"/>
    <property type="match status" value="1"/>
</dbReference>
<dbReference type="EMBL" id="JBAHYK010000640">
    <property type="protein sequence ID" value="KAL0572352.1"/>
    <property type="molecule type" value="Genomic_DNA"/>
</dbReference>
<name>A0ABR3FB80_9AGAR</name>
<evidence type="ECO:0000259" key="10">
    <source>
        <dbReference type="Pfam" id="PF20255"/>
    </source>
</evidence>
<feature type="non-terminal residue" evidence="11">
    <location>
        <position position="3114"/>
    </location>
</feature>
<dbReference type="EC" id="3.4.19.12" evidence="2"/>
<dbReference type="Pfam" id="PF20255">
    <property type="entry name" value="DUF6606"/>
    <property type="match status" value="1"/>
</dbReference>
<feature type="domain" description="DUF3638" evidence="8">
    <location>
        <begin position="2049"/>
        <end position="2266"/>
    </location>
</feature>
<protein>
    <recommendedName>
        <fullName evidence="2">ubiquitinyl hydrolase 1</fullName>
        <ecNumber evidence="2">3.4.19.12</ecNumber>
    </recommendedName>
</protein>
<dbReference type="SUPFAM" id="SSF52540">
    <property type="entry name" value="P-loop containing nucleoside triphosphate hydrolases"/>
    <property type="match status" value="1"/>
</dbReference>
<dbReference type="InterPro" id="IPR051346">
    <property type="entry name" value="OTU_Deubiquitinase"/>
</dbReference>
<evidence type="ECO:0000259" key="8">
    <source>
        <dbReference type="Pfam" id="PF12340"/>
    </source>
</evidence>
<keyword evidence="12" id="KW-1185">Reference proteome</keyword>
<sequence length="3114" mass="353288">MPPKDLEYLINHIFLPPKLPQSDDSSPTNDYKLCLEVLEAAGAAYYWQHGARSPAIGMLERLCSFYSSGPLTVEHLKRTMRSMGVGDVTAFLVRAQNAGVIMRKLRDRTVFEFFEVSLPNEVVMSKGRHICSYPGPAIAVPSKRADDPNFISELAGFLVQMNGEALDGAMATTRKAGSEVTEVRNTAHPHYITELLTGILRGIGHPEHVDRIAKRIADDVVWNDALLPWRRSPLWLVIRVALQTSLCSEGLHFEYKSFMAFLMARILRKAVEAGLESDLIAFMHKKVARRLYKIRGFAFAFVQPTVLGAGTRARALLKERWEHVQAKHSSSSLEGWDPARLDPFRDTILSLRNSREYISNAMKGRHHQPSTPPSSPNEFPRIKILREYTIENLPRVLEKLGELALFDFENAVEHGIDEWVRENLRSAEAACVTIASWIRQYAAEAKKQYEGKPEEKSVMFLTLLELWIGLDKLCVAQCVLLLEYPPEVNESLFAPLLLRRANSIARLKRALEYLRHRHSRRDMKPSIFSPTPSTNSFGVIYYNQSVELQNLRAYIEREASTRQENKVRELQTINQHHHDLINQANALEHLYTFRAKSGKSTHRPKQCPKCKLEKEASSMTIQVLEWPLPSVEWEAKAVVFELDSPLAFRVWRATTYHFLRNVCFPVALREETSIPDVRVRLHTYSELAPFFTASSASTQKIILASSAKSWLQTHYKGVSIPSTEEKVCLRNALQLRLFDAVDDVWISRPFSGCTIAQECAYALPPGPYANLQYSVDSTEHTSNQVLANQFECSRELSLHEYIAFGSLRAGENLQWLNILRELRARILTFSQDAVEILIMQAALQMGPLSDGRWQWHEELYNPDFQTALLKELRDLQYSIRSNWSEVTSMRIVIFLAHRILSWSSTAAVTQMVLALLKDAQHIAYNWMRDVAEKLQKTEDKSSSFELQLRLCELAAVCRATADFSGQHTSPTTFPSTLSSEMFLHAGLVLRDNLPPNLESEGIASKAHIFAQDRRLSHYYEPILARIIMNPGSLVFDNAILQYWPSYTPRARWVQKTAPNDRWVHSHKGSLAFNMLENRLLVDGKPLSRLPLEIMSHPTYTRIFGQSILDVAPSEQSEPGTLFASKNLIHGHQVFFAVLPRSNELVITAKCSASNRRFELIPHTTLTGDLPRFFVDDYAHWLDPDEGVIELRPLSSVWTSSPTNWRLVVRGASPYLRRASSSDSVRLIDICSRTASMVGSRLRCLEHKEYITMTYSTNTAAVTVDIPRYRLSFRLNSEGQLACLTLPNMLVDDNQSAGIMIGLRNQLVLRDKDLQAKRELLVPVGDISFSPEGHHTSVTIDIGSERRVVYYRYVIDDILGRLVGTTGLHARLYQIYITAVTSHCLPNPLTGRTGTEEALLALQSASVRSFVSLDKDARDVLQRLSHLAPRRTYYPEHLRVMQNVRWGSLPFLAQSDMFPHVCQDILDFADQLRVFGDSPPSDAENPHSLVVGQLTERAAVRNSCYSLHELAPSFSAKDSLYPSRDRECKNEASDEHNVFANSALIVSWPTGLDTTRTLSEDFKKWSTVSGPDTTLLAASNVTDCRYWLNTSFAETWMTLYSLLRQNAGNRYRILFTLCLAGYDHGRREANVKSFLPTLLAFAVHHRLFSSINPPDCDSYVLSDGFGPQEDRIKEIALRCSRAFRSDDFASEIPSHIADFKRRRQERYQEVKDWEVGHFSDLVIGQWPCQFPQPPRYSFSIIDVAKSLEKLKPHFLSWYQNRSLLTHLESVQRILNYIRSFGPSRELGYPYSFNPCQNVSSKVSSVSPESLFWRKPEFILDELPSLLPASCTRLSNDSSHEDGDHRSGPYSLLNRLRGRLDRMPAFVLEKLPSLLPASFIWPANKSSREDGSLYSLVNRLRESGGPIVNQYANDMNGSLDALHQYLRKDSSDARFSWEASSWIEYDRECEGHLHRLVHSIQRCLTASQQSPAEIPVLQAGLWPRLELRSLLENMSFFRSPNLSSEWKKILRHLARSLLLRQRSRRMLLLVLSNKYDDLLKEIDADRSVLQVDSFDWFLIQADGDFLVRPIQLSVAQEMIAPSSGKNSLIQLNMGEGKSSVIVPMVAAALSDGNQLARVVVLKSLTRQMFSLLHQRLSGLAGRQILYLPFSRALKIDGDEARRIHGLFEYALKTRAVVVAQPEHMLSFKLLSINHFIGGDPSASRPLIQTQLWLDRYARDLLDESDEILHTRYQLIYTIGNQKSVEHAPDRWMLIQQVITLVKKRALSLQPMFSQGIEVGKCSGNNFPPIRILQDYAEHRLISEVVDGVMNGEIPKFYLRESGRIREVAKSFILNKWIGAGDLEILKSHCSGTSLWKDLLVLRGLFGCGILAYALRERRWRVDYGLDLSRSLLAVPYRAKDVPSPRAEFGHPDVAILLTCFSYLYGGLSQSELGTCLQLLFKLDNPELEYDRWVSLENVPVGLRSVAGVNVKDTEQIQNELYPVFRYNHACIDFYLSNIVFPKAMKEFPHKLTTTGWDLASRKGQVTTGFSGTNENQYLLPTSITQENTPERLGTNASMLAVLSQPENDRYICPSTGALSGREIINSIVDEHDGPDVRVLLDVGAQILEMTNVQVVQYWLSKRPDIEAAVYFDENDELTVMSQDGTTEFLALSSYHQHLDNCLVYLDDAHTRGTDLKLPVSWRACVTLGPKVTKDRLAQGCMRMRKLGQGQSVMFIAPPEIDTAIRKRANKVHSAPINTLDVLLWAMLETCSELERHVPHWIQQAVDFESRAKGWKAVSAAPDAFLALEGVKSTWLQPEGRTLQDMYGSGDNSNYNAVAQGIPEIRERCEMLGVSSILDPRLGEEQEREVNHEVERETQIERPPKAEAAKHSLSGALETLVQSAVPFHPPIFFLTEFVLAFVPVRDAALNIPPPPAPVTATDQDLAGKTKKQKKKIREMAEQYQSTRRVWEQRYPHWNRDTRLKLDSPHRWEWTLFATQDFLTTVKSSSRDLAGDYLRPITWILSTSGSNSLTILSPFEVNELLPKIRRSKRVRLHLYTPRTVQSAAPVDDFRFYSIPSNSPNSSLSFSNPYAVDQLNLCAGQLYFPDYETYLRVSSFLGLATHKDHLDGVQTDGDG</sequence>
<evidence type="ECO:0000256" key="3">
    <source>
        <dbReference type="ARBA" id="ARBA00022670"/>
    </source>
</evidence>
<dbReference type="InterPro" id="IPR022099">
    <property type="entry name" value="DUF3638"/>
</dbReference>
<accession>A0ABR3FB80</accession>
<organism evidence="11 12">
    <name type="scientific">Marasmius crinis-equi</name>
    <dbReference type="NCBI Taxonomy" id="585013"/>
    <lineage>
        <taxon>Eukaryota</taxon>
        <taxon>Fungi</taxon>
        <taxon>Dikarya</taxon>
        <taxon>Basidiomycota</taxon>
        <taxon>Agaricomycotina</taxon>
        <taxon>Agaricomycetes</taxon>
        <taxon>Agaricomycetidae</taxon>
        <taxon>Agaricales</taxon>
        <taxon>Marasmiineae</taxon>
        <taxon>Marasmiaceae</taxon>
        <taxon>Marasmius</taxon>
    </lineage>
</organism>
<dbReference type="InterPro" id="IPR022105">
    <property type="entry name" value="DUF3645"/>
</dbReference>
<keyword evidence="4" id="KW-0833">Ubl conjugation pathway</keyword>
<gene>
    <name evidence="11" type="ORF">V5O48_009608</name>
</gene>
<feature type="domain" description="DUF6606" evidence="10">
    <location>
        <begin position="9"/>
        <end position="268"/>
    </location>
</feature>
<dbReference type="PANTHER" id="PTHR13367">
    <property type="entry name" value="UBIQUITIN THIOESTERASE"/>
    <property type="match status" value="1"/>
</dbReference>
<evidence type="ECO:0000256" key="2">
    <source>
        <dbReference type="ARBA" id="ARBA00012759"/>
    </source>
</evidence>
<dbReference type="Proteomes" id="UP001465976">
    <property type="component" value="Unassembled WGS sequence"/>
</dbReference>
<evidence type="ECO:0000313" key="12">
    <source>
        <dbReference type="Proteomes" id="UP001465976"/>
    </source>
</evidence>
<reference evidence="11 12" key="1">
    <citation type="submission" date="2024-02" db="EMBL/GenBank/DDBJ databases">
        <title>A draft genome for the cacao thread blight pathogen Marasmius crinis-equi.</title>
        <authorList>
            <person name="Cohen S.P."/>
            <person name="Baruah I.K."/>
            <person name="Amoako-Attah I."/>
            <person name="Bukari Y."/>
            <person name="Meinhardt L.W."/>
            <person name="Bailey B.A."/>
        </authorList>
    </citation>
    <scope>NUCLEOTIDE SEQUENCE [LARGE SCALE GENOMIC DNA]</scope>
    <source>
        <strain evidence="11 12">GH-76</strain>
    </source>
</reference>
<keyword evidence="5" id="KW-0378">Hydrolase</keyword>
<keyword evidence="6" id="KW-0788">Thiol protease</keyword>
<dbReference type="Pfam" id="PF12359">
    <property type="entry name" value="DUF3645"/>
    <property type="match status" value="1"/>
</dbReference>
<dbReference type="Pfam" id="PF12340">
    <property type="entry name" value="DUF3638"/>
    <property type="match status" value="1"/>
</dbReference>
<comment type="caution">
    <text evidence="11">The sequence shown here is derived from an EMBL/GenBank/DDBJ whole genome shotgun (WGS) entry which is preliminary data.</text>
</comment>
<feature type="region of interest" description="Disordered" evidence="7">
    <location>
        <begin position="2840"/>
        <end position="2864"/>
    </location>
</feature>
<feature type="domain" description="DUF3645" evidence="9">
    <location>
        <begin position="2384"/>
        <end position="2416"/>
    </location>
</feature>
<dbReference type="InterPro" id="IPR027417">
    <property type="entry name" value="P-loop_NTPase"/>
</dbReference>
<evidence type="ECO:0000256" key="1">
    <source>
        <dbReference type="ARBA" id="ARBA00000707"/>
    </source>
</evidence>
<comment type="catalytic activity">
    <reaction evidence="1">
        <text>Thiol-dependent hydrolysis of ester, thioester, amide, peptide and isopeptide bonds formed by the C-terminal Gly of ubiquitin (a 76-residue protein attached to proteins as an intracellular targeting signal).</text>
        <dbReference type="EC" id="3.4.19.12"/>
    </reaction>
</comment>
<evidence type="ECO:0000256" key="5">
    <source>
        <dbReference type="ARBA" id="ARBA00022801"/>
    </source>
</evidence>
<evidence type="ECO:0000313" key="11">
    <source>
        <dbReference type="EMBL" id="KAL0572352.1"/>
    </source>
</evidence>
<keyword evidence="3" id="KW-0645">Protease</keyword>